<keyword evidence="1" id="KW-1133">Transmembrane helix</keyword>
<gene>
    <name evidence="2" type="ORF">HYFRA_00000737</name>
</gene>
<feature type="transmembrane region" description="Helical" evidence="1">
    <location>
        <begin position="28"/>
        <end position="49"/>
    </location>
</feature>
<name>A0A9N9KR85_9HELO</name>
<dbReference type="EMBL" id="CAJVRL010000045">
    <property type="protein sequence ID" value="CAG8952001.1"/>
    <property type="molecule type" value="Genomic_DNA"/>
</dbReference>
<proteinExistence type="predicted"/>
<keyword evidence="1" id="KW-0472">Membrane</keyword>
<comment type="caution">
    <text evidence="2">The sequence shown here is derived from an EMBL/GenBank/DDBJ whole genome shotgun (WGS) entry which is preliminary data.</text>
</comment>
<dbReference type="Proteomes" id="UP000696280">
    <property type="component" value="Unassembled WGS sequence"/>
</dbReference>
<organism evidence="2 3">
    <name type="scientific">Hymenoscyphus fraxineus</name>
    <dbReference type="NCBI Taxonomy" id="746836"/>
    <lineage>
        <taxon>Eukaryota</taxon>
        <taxon>Fungi</taxon>
        <taxon>Dikarya</taxon>
        <taxon>Ascomycota</taxon>
        <taxon>Pezizomycotina</taxon>
        <taxon>Leotiomycetes</taxon>
        <taxon>Helotiales</taxon>
        <taxon>Helotiaceae</taxon>
        <taxon>Hymenoscyphus</taxon>
    </lineage>
</organism>
<reference evidence="2" key="1">
    <citation type="submission" date="2021-07" db="EMBL/GenBank/DDBJ databases">
        <authorList>
            <person name="Durling M."/>
        </authorList>
    </citation>
    <scope>NUCLEOTIDE SEQUENCE</scope>
</reference>
<evidence type="ECO:0000313" key="2">
    <source>
        <dbReference type="EMBL" id="CAG8952001.1"/>
    </source>
</evidence>
<keyword evidence="1" id="KW-0812">Transmembrane</keyword>
<accession>A0A9N9KR85</accession>
<protein>
    <submittedName>
        <fullName evidence="2">Uncharacterized protein</fullName>
    </submittedName>
</protein>
<evidence type="ECO:0000313" key="3">
    <source>
        <dbReference type="Proteomes" id="UP000696280"/>
    </source>
</evidence>
<dbReference type="AlphaFoldDB" id="A0A9N9KR85"/>
<sequence>MCKCNSKPEKLLFQFLTPPFSALLSSDIIALITLILSIPSIIATIFTAITSYMNLQQRRAAYQAPILPLHNTSAGDPIPSAATF</sequence>
<evidence type="ECO:0000256" key="1">
    <source>
        <dbReference type="SAM" id="Phobius"/>
    </source>
</evidence>
<keyword evidence="3" id="KW-1185">Reference proteome</keyword>